<feature type="domain" description="Phosphatidic acid phosphatase type 2/haloperoxidase" evidence="8">
    <location>
        <begin position="114"/>
        <end position="255"/>
    </location>
</feature>
<dbReference type="Proteomes" id="UP001196413">
    <property type="component" value="Unassembled WGS sequence"/>
</dbReference>
<dbReference type="Gene3D" id="1.20.144.10">
    <property type="entry name" value="Phosphatidic acid phosphatase type 2/haloperoxidase"/>
    <property type="match status" value="1"/>
</dbReference>
<keyword evidence="5 7" id="KW-0472">Membrane</keyword>
<comment type="caution">
    <text evidence="9">The sequence shown here is derived from an EMBL/GenBank/DDBJ whole genome shotgun (WGS) entry which is preliminary data.</text>
</comment>
<dbReference type="GO" id="GO:0046839">
    <property type="term" value="P:phospholipid dephosphorylation"/>
    <property type="evidence" value="ECO:0007669"/>
    <property type="project" value="TreeGrafter"/>
</dbReference>
<name>A0AAD5MF52_PARTN</name>
<dbReference type="GO" id="GO:0006644">
    <property type="term" value="P:phospholipid metabolic process"/>
    <property type="evidence" value="ECO:0007669"/>
    <property type="project" value="InterPro"/>
</dbReference>
<evidence type="ECO:0000259" key="8">
    <source>
        <dbReference type="SMART" id="SM00014"/>
    </source>
</evidence>
<evidence type="ECO:0000256" key="4">
    <source>
        <dbReference type="ARBA" id="ARBA00022989"/>
    </source>
</evidence>
<protein>
    <recommendedName>
        <fullName evidence="8">Phosphatidic acid phosphatase type 2/haloperoxidase domain-containing protein</fullName>
    </recommendedName>
</protein>
<evidence type="ECO:0000256" key="7">
    <source>
        <dbReference type="SAM" id="Phobius"/>
    </source>
</evidence>
<evidence type="ECO:0000313" key="9">
    <source>
        <dbReference type="EMBL" id="KAJ1347916.1"/>
    </source>
</evidence>
<dbReference type="GO" id="GO:0008195">
    <property type="term" value="F:phosphatidate phosphatase activity"/>
    <property type="evidence" value="ECO:0007669"/>
    <property type="project" value="TreeGrafter"/>
</dbReference>
<dbReference type="SMART" id="SM00014">
    <property type="entry name" value="acidPPc"/>
    <property type="match status" value="1"/>
</dbReference>
<dbReference type="EMBL" id="JAHQIW010000408">
    <property type="protein sequence ID" value="KAJ1347916.1"/>
    <property type="molecule type" value="Genomic_DNA"/>
</dbReference>
<evidence type="ECO:0000256" key="5">
    <source>
        <dbReference type="ARBA" id="ARBA00023136"/>
    </source>
</evidence>
<sequence length="313" mass="35164">MVLNVDVRKFNTKTIIINLFLLLGFALIGGEVIPSLIGASWRGFFCDDESIRYPYKADTITSANLVIYAYFVIIITVVATEWYFEDNSNSGTYIKLKVGRITIPPFLVRALIYIGYSQIGAACMYVVINLTKVTIGRLRPHFLDVCKPKDLVCSKNEYIINYQCTGDESLVLEARKSFFSGHSAISMYASTFAVLYLLSRIPRDLSIKSVLPILQTIVIVMGLMISFSRISDNMHHWSDVMVGIIVGVFFASYTCIIVAKMFNEPEAELLPFREQKADYVTVNSTKSTDQSTHTISTPENCEETCTNSPEPKQ</sequence>
<evidence type="ECO:0000256" key="1">
    <source>
        <dbReference type="ARBA" id="ARBA00004141"/>
    </source>
</evidence>
<evidence type="ECO:0000256" key="2">
    <source>
        <dbReference type="ARBA" id="ARBA00008816"/>
    </source>
</evidence>
<proteinExistence type="inferred from homology"/>
<dbReference type="SUPFAM" id="SSF48317">
    <property type="entry name" value="Acid phosphatase/Vanadium-dependent haloperoxidase"/>
    <property type="match status" value="1"/>
</dbReference>
<dbReference type="AlphaFoldDB" id="A0AAD5MF52"/>
<reference evidence="9" key="1">
    <citation type="submission" date="2021-06" db="EMBL/GenBank/DDBJ databases">
        <title>Parelaphostrongylus tenuis whole genome reference sequence.</title>
        <authorList>
            <person name="Garwood T.J."/>
            <person name="Larsen P.A."/>
            <person name="Fountain-Jones N.M."/>
            <person name="Garbe J.R."/>
            <person name="Macchietto M.G."/>
            <person name="Kania S.A."/>
            <person name="Gerhold R.W."/>
            <person name="Richards J.E."/>
            <person name="Wolf T.M."/>
        </authorList>
    </citation>
    <scope>NUCLEOTIDE SEQUENCE</scope>
    <source>
        <strain evidence="9">MNPRO001-30</strain>
        <tissue evidence="9">Meninges</tissue>
    </source>
</reference>
<dbReference type="GO" id="GO:0007165">
    <property type="term" value="P:signal transduction"/>
    <property type="evidence" value="ECO:0007669"/>
    <property type="project" value="TreeGrafter"/>
</dbReference>
<feature type="region of interest" description="Disordered" evidence="6">
    <location>
        <begin position="288"/>
        <end position="313"/>
    </location>
</feature>
<evidence type="ECO:0000256" key="6">
    <source>
        <dbReference type="SAM" id="MobiDB-lite"/>
    </source>
</evidence>
<dbReference type="CDD" id="cd03384">
    <property type="entry name" value="PAP2_wunen"/>
    <property type="match status" value="1"/>
</dbReference>
<dbReference type="GO" id="GO:0005886">
    <property type="term" value="C:plasma membrane"/>
    <property type="evidence" value="ECO:0007669"/>
    <property type="project" value="TreeGrafter"/>
</dbReference>
<feature type="transmembrane region" description="Helical" evidence="7">
    <location>
        <begin position="65"/>
        <end position="85"/>
    </location>
</feature>
<evidence type="ECO:0000256" key="3">
    <source>
        <dbReference type="ARBA" id="ARBA00022692"/>
    </source>
</evidence>
<accession>A0AAD5MF52</accession>
<evidence type="ECO:0000313" key="10">
    <source>
        <dbReference type="Proteomes" id="UP001196413"/>
    </source>
</evidence>
<gene>
    <name evidence="9" type="ORF">KIN20_003096</name>
</gene>
<dbReference type="PANTHER" id="PTHR10165:SF103">
    <property type="entry name" value="PHOSPHOLIPID PHOSPHATASE HOMOLOG 1.2 HOMOLOG"/>
    <property type="match status" value="1"/>
</dbReference>
<comment type="subcellular location">
    <subcellularLocation>
        <location evidence="1">Membrane</location>
        <topology evidence="1">Multi-pass membrane protein</topology>
    </subcellularLocation>
</comment>
<keyword evidence="10" id="KW-1185">Reference proteome</keyword>
<comment type="similarity">
    <text evidence="2">Belongs to the PA-phosphatase related phosphoesterase family.</text>
</comment>
<dbReference type="InterPro" id="IPR000326">
    <property type="entry name" value="PAP2/HPO"/>
</dbReference>
<feature type="transmembrane region" description="Helical" evidence="7">
    <location>
        <begin position="178"/>
        <end position="198"/>
    </location>
</feature>
<feature type="transmembrane region" description="Helical" evidence="7">
    <location>
        <begin position="240"/>
        <end position="259"/>
    </location>
</feature>
<feature type="transmembrane region" description="Helical" evidence="7">
    <location>
        <begin position="106"/>
        <end position="128"/>
    </location>
</feature>
<dbReference type="PANTHER" id="PTHR10165">
    <property type="entry name" value="LIPID PHOSPHATE PHOSPHATASE"/>
    <property type="match status" value="1"/>
</dbReference>
<feature type="transmembrane region" description="Helical" evidence="7">
    <location>
        <begin position="210"/>
        <end position="228"/>
    </location>
</feature>
<organism evidence="9 10">
    <name type="scientific">Parelaphostrongylus tenuis</name>
    <name type="common">Meningeal worm</name>
    <dbReference type="NCBI Taxonomy" id="148309"/>
    <lineage>
        <taxon>Eukaryota</taxon>
        <taxon>Metazoa</taxon>
        <taxon>Ecdysozoa</taxon>
        <taxon>Nematoda</taxon>
        <taxon>Chromadorea</taxon>
        <taxon>Rhabditida</taxon>
        <taxon>Rhabditina</taxon>
        <taxon>Rhabditomorpha</taxon>
        <taxon>Strongyloidea</taxon>
        <taxon>Metastrongylidae</taxon>
        <taxon>Parelaphostrongylus</taxon>
    </lineage>
</organism>
<dbReference type="Pfam" id="PF01569">
    <property type="entry name" value="PAP2"/>
    <property type="match status" value="1"/>
</dbReference>
<feature type="transmembrane region" description="Helical" evidence="7">
    <location>
        <begin position="20"/>
        <end position="45"/>
    </location>
</feature>
<dbReference type="InterPro" id="IPR036938">
    <property type="entry name" value="PAP2/HPO_sf"/>
</dbReference>
<keyword evidence="3 7" id="KW-0812">Transmembrane</keyword>
<dbReference type="InterPro" id="IPR043216">
    <property type="entry name" value="PAP-like"/>
</dbReference>
<keyword evidence="4 7" id="KW-1133">Transmembrane helix</keyword>